<name>K5WHR2_PHACS</name>
<dbReference type="EMBL" id="JH930470">
    <property type="protein sequence ID" value="EKM58659.1"/>
    <property type="molecule type" value="Genomic_DNA"/>
</dbReference>
<dbReference type="RefSeq" id="XP_007393962.1">
    <property type="nucleotide sequence ID" value="XM_007393900.1"/>
</dbReference>
<dbReference type="GeneID" id="18920644"/>
<dbReference type="InParanoid" id="K5WHR2"/>
<accession>K5WHR2</accession>
<dbReference type="AlphaFoldDB" id="K5WHR2"/>
<gene>
    <name evidence="1" type="ORF">PHACADRAFT_89455</name>
</gene>
<evidence type="ECO:0000313" key="2">
    <source>
        <dbReference type="Proteomes" id="UP000008370"/>
    </source>
</evidence>
<dbReference type="KEGG" id="pco:PHACADRAFT_89455"/>
<keyword evidence="2" id="KW-1185">Reference proteome</keyword>
<protein>
    <recommendedName>
        <fullName evidence="3">Peptidase S1 domain-containing protein</fullName>
    </recommendedName>
</protein>
<sequence length="133" mass="14560">GVIKEDELRHPTMLDKNGELCLIVVKNSNTTDVTISRATGIESFVWEYDDSGIRSTSMEIAIHSYDKKDGVFSAPGDSESVVIDAKSRIVGIITGGTCSQIDSIDVTYASPYYWIAEHIKGAFPDSYLYSTLA</sequence>
<evidence type="ECO:0000313" key="1">
    <source>
        <dbReference type="EMBL" id="EKM58659.1"/>
    </source>
</evidence>
<evidence type="ECO:0008006" key="3">
    <source>
        <dbReference type="Google" id="ProtNLM"/>
    </source>
</evidence>
<proteinExistence type="predicted"/>
<dbReference type="Proteomes" id="UP000008370">
    <property type="component" value="Unassembled WGS sequence"/>
</dbReference>
<organism evidence="1 2">
    <name type="scientific">Phanerochaete carnosa (strain HHB-10118-sp)</name>
    <name type="common">White-rot fungus</name>
    <name type="synonym">Peniophora carnosa</name>
    <dbReference type="NCBI Taxonomy" id="650164"/>
    <lineage>
        <taxon>Eukaryota</taxon>
        <taxon>Fungi</taxon>
        <taxon>Dikarya</taxon>
        <taxon>Basidiomycota</taxon>
        <taxon>Agaricomycotina</taxon>
        <taxon>Agaricomycetes</taxon>
        <taxon>Polyporales</taxon>
        <taxon>Phanerochaetaceae</taxon>
        <taxon>Phanerochaete</taxon>
    </lineage>
</organism>
<dbReference type="OrthoDB" id="5424209at2759"/>
<reference evidence="1 2" key="1">
    <citation type="journal article" date="2012" name="BMC Genomics">
        <title>Comparative genomics of the white-rot fungi, Phanerochaete carnosa and P. chrysosporium, to elucidate the genetic basis of the distinct wood types they colonize.</title>
        <authorList>
            <person name="Suzuki H."/>
            <person name="MacDonald J."/>
            <person name="Syed K."/>
            <person name="Salamov A."/>
            <person name="Hori C."/>
            <person name="Aerts A."/>
            <person name="Henrissat B."/>
            <person name="Wiebenga A."/>
            <person name="vanKuyk P.A."/>
            <person name="Barry K."/>
            <person name="Lindquist E."/>
            <person name="LaButti K."/>
            <person name="Lapidus A."/>
            <person name="Lucas S."/>
            <person name="Coutinho P."/>
            <person name="Gong Y."/>
            <person name="Samejima M."/>
            <person name="Mahadevan R."/>
            <person name="Abou-Zaid M."/>
            <person name="de Vries R.P."/>
            <person name="Igarashi K."/>
            <person name="Yadav J.S."/>
            <person name="Grigoriev I.V."/>
            <person name="Master E.R."/>
        </authorList>
    </citation>
    <scope>NUCLEOTIDE SEQUENCE [LARGE SCALE GENOMIC DNA]</scope>
    <source>
        <strain evidence="1 2">HHB-10118-sp</strain>
    </source>
</reference>
<dbReference type="STRING" id="650164.K5WHR2"/>
<feature type="non-terminal residue" evidence="1">
    <location>
        <position position="1"/>
    </location>
</feature>
<dbReference type="HOGENOM" id="CLU_139515_1_0_1"/>